<dbReference type="PATRIC" id="fig|1068978.7.peg.3230"/>
<feature type="transmembrane region" description="Helical" evidence="2">
    <location>
        <begin position="497"/>
        <end position="516"/>
    </location>
</feature>
<feature type="transmembrane region" description="Helical" evidence="2">
    <location>
        <begin position="528"/>
        <end position="546"/>
    </location>
</feature>
<dbReference type="STRING" id="1068978.AMETH_3028"/>
<evidence type="ECO:0000313" key="3">
    <source>
        <dbReference type="EMBL" id="AIJ23120.1"/>
    </source>
</evidence>
<evidence type="ECO:0000256" key="1">
    <source>
        <dbReference type="SAM" id="MobiDB-lite"/>
    </source>
</evidence>
<feature type="transmembrane region" description="Helical" evidence="2">
    <location>
        <begin position="260"/>
        <end position="282"/>
    </location>
</feature>
<protein>
    <submittedName>
        <fullName evidence="3">Uncharacterized protein</fullName>
    </submittedName>
</protein>
<feature type="transmembrane region" description="Helical" evidence="2">
    <location>
        <begin position="145"/>
        <end position="164"/>
    </location>
</feature>
<name>A0A076MWK5_AMYME</name>
<dbReference type="SUPFAM" id="SSF52540">
    <property type="entry name" value="P-loop containing nucleoside triphosphate hydrolases"/>
    <property type="match status" value="1"/>
</dbReference>
<dbReference type="AlphaFoldDB" id="A0A076MWK5"/>
<feature type="region of interest" description="Disordered" evidence="1">
    <location>
        <begin position="1"/>
        <end position="23"/>
    </location>
</feature>
<reference evidence="3" key="1">
    <citation type="submission" date="2014-07" db="EMBL/GenBank/DDBJ databases">
        <title>Whole Genome Sequence of the Amycolatopsis methanolica 239.</title>
        <authorList>
            <person name="Tang B."/>
        </authorList>
    </citation>
    <scope>NUCLEOTIDE SEQUENCE [LARGE SCALE GENOMIC DNA]</scope>
    <source>
        <strain evidence="3">239</strain>
    </source>
</reference>
<dbReference type="KEGG" id="amq:AMETH_3028"/>
<evidence type="ECO:0000256" key="2">
    <source>
        <dbReference type="SAM" id="Phobius"/>
    </source>
</evidence>
<proteinExistence type="predicted"/>
<keyword evidence="2" id="KW-0812">Transmembrane</keyword>
<dbReference type="RefSeq" id="WP_017988117.1">
    <property type="nucleotide sequence ID" value="NZ_AQUL01000002.1"/>
</dbReference>
<keyword evidence="2" id="KW-1133">Transmembrane helix</keyword>
<feature type="transmembrane region" description="Helical" evidence="2">
    <location>
        <begin position="216"/>
        <end position="239"/>
    </location>
</feature>
<feature type="transmembrane region" description="Helical" evidence="2">
    <location>
        <begin position="294"/>
        <end position="314"/>
    </location>
</feature>
<feature type="transmembrane region" description="Helical" evidence="2">
    <location>
        <begin position="115"/>
        <end position="133"/>
    </location>
</feature>
<accession>A0A076MWK5</accession>
<organism evidence="3 4">
    <name type="scientific">Amycolatopsis methanolica 239</name>
    <dbReference type="NCBI Taxonomy" id="1068978"/>
    <lineage>
        <taxon>Bacteria</taxon>
        <taxon>Bacillati</taxon>
        <taxon>Actinomycetota</taxon>
        <taxon>Actinomycetes</taxon>
        <taxon>Pseudonocardiales</taxon>
        <taxon>Pseudonocardiaceae</taxon>
        <taxon>Amycolatopsis</taxon>
        <taxon>Amycolatopsis methanolica group</taxon>
    </lineage>
</organism>
<dbReference type="InterPro" id="IPR027417">
    <property type="entry name" value="P-loop_NTPase"/>
</dbReference>
<dbReference type="EMBL" id="CP009110">
    <property type="protein sequence ID" value="AIJ23120.1"/>
    <property type="molecule type" value="Genomic_DNA"/>
</dbReference>
<dbReference type="eggNOG" id="COG5635">
    <property type="taxonomic scope" value="Bacteria"/>
</dbReference>
<evidence type="ECO:0000313" key="4">
    <source>
        <dbReference type="Proteomes" id="UP000062973"/>
    </source>
</evidence>
<keyword evidence="4" id="KW-1185">Reference proteome</keyword>
<dbReference type="Proteomes" id="UP000062973">
    <property type="component" value="Chromosome"/>
</dbReference>
<sequence>MTALHEASAGTPGDTAGAPPDPLVAELRDRLPDLVDEALADPSVETEFGRRVAEADRAGVRAHVRSAVLRGSQGILRHTNPEIAGLRLARQALADHEQRDATPAVRTPSARDRKGHALTGAAMWPGLVFPLAIWQLGQTSLSGGARFWILVAGAVVGGFALRWAHRLIARAGTRFTGKPARAGAGWPVTTAIATTFLLVLWRLWPSSKATMGPFWATVVWVLAGLAAGFVLLTACLATFSPEKDEEPGRRIPPPVVARTTLAAAVAAVAAYLLLSHVIPLPWPDWQVWSLADGVTLLVLVLGGPLSLSPGLVPARLSQDPERRGSAKWTATRDALRVRAVQAERDWRSAAMRAVLPAVTRHLNEAVNPSFSTVLPELNRAGLGLMRAGDRIVDTAAFTRLRRLTSGISGGAIGVAGPRGAGKSTLLEAYQAGRFLEAGRQHIVVLESVPVRYDAREFVLHLFARTCAEVLGFCAARIKDRPPRWTERLALLRPAAPLLAAVVLWVVVGFVGAAAVSGPRQDFGSWLSAMWWPLVVVLAGATVLYLARRRRFAPGPAPALTRRPRDLPGLRDLARETLDGIEFQQKHTSGWSGKVGLLFGAETGLSDSRELTRQPRSYPQIVHEFGEFLRTTIDCVSRLPDIATPSVVIVLDELDKILSPEEAQDFVNEVKALFNLDVPGFLFLVSVSEDALASFERRGLPVRDAFDSAFDMIFRLDHLRLPDASAVLGARVLGLPEPFVCLCHCLAGGLPRELIRVARLVTAEPGSLDAVCRRVVDEDLKGKLAGLRTVVAREAYDHARASELVRHVEAHAVPDAPALLTAAARPPVSPGDDEGLRRVQLETLGYLYYLGTIREVFGEVFGEAELARGRDSEGDGSFDTLTSVRQLFAVNARLAWLTVSAFREAWGLDAVAPPEAG</sequence>
<gene>
    <name evidence="3" type="ORF">AMETH_3028</name>
</gene>
<dbReference type="OrthoDB" id="5150226at2"/>
<dbReference type="HOGENOM" id="CLU_317769_0_0_11"/>
<feature type="transmembrane region" description="Helical" evidence="2">
    <location>
        <begin position="184"/>
        <end position="204"/>
    </location>
</feature>
<keyword evidence="2" id="KW-0472">Membrane</keyword>